<comment type="similarity">
    <text evidence="3">Belongs to the peptidase M50B family.</text>
</comment>
<comment type="subcellular location">
    <subcellularLocation>
        <location evidence="2">Membrane</location>
        <topology evidence="2">Multi-pass membrane protein</topology>
    </subcellularLocation>
</comment>
<protein>
    <submittedName>
        <fullName evidence="9">Site-2 protease family protein</fullName>
    </submittedName>
</protein>
<dbReference type="GO" id="GO:0008233">
    <property type="term" value="F:peptidase activity"/>
    <property type="evidence" value="ECO:0007669"/>
    <property type="project" value="UniProtKB-KW"/>
</dbReference>
<keyword evidence="9" id="KW-0645">Protease</keyword>
<evidence type="ECO:0000313" key="10">
    <source>
        <dbReference type="EMBL" id="QAV21079.1"/>
    </source>
</evidence>
<dbReference type="Proteomes" id="UP001527202">
    <property type="component" value="Unassembled WGS sequence"/>
</dbReference>
<evidence type="ECO:0000256" key="3">
    <source>
        <dbReference type="ARBA" id="ARBA00007931"/>
    </source>
</evidence>
<dbReference type="EMBL" id="JAMDMJ010000014">
    <property type="protein sequence ID" value="MCY9596681.1"/>
    <property type="molecule type" value="Genomic_DNA"/>
</dbReference>
<reference evidence="9 12" key="2">
    <citation type="submission" date="2022-05" db="EMBL/GenBank/DDBJ databases">
        <title>Genome Sequencing of Bee-Associated Microbes.</title>
        <authorList>
            <person name="Dunlap C."/>
        </authorList>
    </citation>
    <scope>NUCLEOTIDE SEQUENCE [LARGE SCALE GENOMIC DNA]</scope>
    <source>
        <strain evidence="9 12">NRRL B-23120</strain>
    </source>
</reference>
<feature type="transmembrane region" description="Helical" evidence="7">
    <location>
        <begin position="36"/>
        <end position="57"/>
    </location>
</feature>
<keyword evidence="9" id="KW-0378">Hydrolase</keyword>
<accession>A0A410X389</accession>
<keyword evidence="5 7" id="KW-1133">Transmembrane helix</keyword>
<evidence type="ECO:0000256" key="2">
    <source>
        <dbReference type="ARBA" id="ARBA00004141"/>
    </source>
</evidence>
<dbReference type="EMBL" id="CP026520">
    <property type="protein sequence ID" value="QAV21079.1"/>
    <property type="molecule type" value="Genomic_DNA"/>
</dbReference>
<dbReference type="OrthoDB" id="2549131at2"/>
<evidence type="ECO:0000256" key="7">
    <source>
        <dbReference type="SAM" id="Phobius"/>
    </source>
</evidence>
<organism evidence="10 11">
    <name type="scientific">Paenibacillus chitinolyticus</name>
    <dbReference type="NCBI Taxonomy" id="79263"/>
    <lineage>
        <taxon>Bacteria</taxon>
        <taxon>Bacillati</taxon>
        <taxon>Bacillota</taxon>
        <taxon>Bacilli</taxon>
        <taxon>Bacillales</taxon>
        <taxon>Paenibacillaceae</taxon>
        <taxon>Paenibacillus</taxon>
    </lineage>
</organism>
<dbReference type="RefSeq" id="WP_042235425.1">
    <property type="nucleotide sequence ID" value="NZ_CP026520.1"/>
</dbReference>
<dbReference type="Proteomes" id="UP000288943">
    <property type="component" value="Chromosome"/>
</dbReference>
<evidence type="ECO:0000259" key="8">
    <source>
        <dbReference type="Pfam" id="PF02163"/>
    </source>
</evidence>
<dbReference type="GO" id="GO:0006508">
    <property type="term" value="P:proteolysis"/>
    <property type="evidence" value="ECO:0007669"/>
    <property type="project" value="UniProtKB-KW"/>
</dbReference>
<evidence type="ECO:0000256" key="5">
    <source>
        <dbReference type="ARBA" id="ARBA00022989"/>
    </source>
</evidence>
<dbReference type="InterPro" id="IPR008915">
    <property type="entry name" value="Peptidase_M50"/>
</dbReference>
<evidence type="ECO:0000256" key="1">
    <source>
        <dbReference type="ARBA" id="ARBA00001947"/>
    </source>
</evidence>
<dbReference type="GeneID" id="95378396"/>
<keyword evidence="12" id="KW-1185">Reference proteome</keyword>
<evidence type="ECO:0000256" key="4">
    <source>
        <dbReference type="ARBA" id="ARBA00022692"/>
    </source>
</evidence>
<comment type="cofactor">
    <cofactor evidence="1">
        <name>Zn(2+)</name>
        <dbReference type="ChEBI" id="CHEBI:29105"/>
    </cofactor>
</comment>
<keyword evidence="4 7" id="KW-0812">Transmembrane</keyword>
<evidence type="ECO:0000256" key="6">
    <source>
        <dbReference type="ARBA" id="ARBA00023136"/>
    </source>
</evidence>
<gene>
    <name evidence="9" type="ORF">M5X16_12945</name>
    <name evidence="10" type="ORF">PC41400_26750</name>
</gene>
<dbReference type="GO" id="GO:0016020">
    <property type="term" value="C:membrane"/>
    <property type="evidence" value="ECO:0007669"/>
    <property type="project" value="UniProtKB-SubCell"/>
</dbReference>
<evidence type="ECO:0000313" key="9">
    <source>
        <dbReference type="EMBL" id="MCY9596681.1"/>
    </source>
</evidence>
<feature type="transmembrane region" description="Helical" evidence="7">
    <location>
        <begin position="140"/>
        <end position="160"/>
    </location>
</feature>
<name>A0A410X389_9BACL</name>
<dbReference type="AlphaFoldDB" id="A0A410X389"/>
<keyword evidence="6 7" id="KW-0472">Membrane</keyword>
<evidence type="ECO:0000313" key="11">
    <source>
        <dbReference type="Proteomes" id="UP000288943"/>
    </source>
</evidence>
<proteinExistence type="inferred from homology"/>
<sequence length="352" mass="39700">MKGKVKFLIGCLVVLAAIAVASPGMALNIVVFLLSFAAAGGAALFVHELGHVLGAFITGRKVIKFSLGPITLSIPQKKIIFSWKNFYYVGNVLVDVADFKDEASYERNNKKQSVIFILGPIMSLVTGILALTLLKNSFDHLVVTLFGILSLAMGLGTLIFSDGRLAKTISDPYESLYYYWNILFTIPHVKEESLKFLLLKSETYLFDKYIGNKKGITEKFTDLFVLYYSKYFSQVIGRERIHAIDFMPFLMDALRDESGSRHNKMIVSHILCEEAMGWSLAGRQDEAESLYAFVQEHGVTEPITRLKVEAVLKRSVELGREYAAQRKALVQNNVFDYYEEKWLKERGLPGFK</sequence>
<feature type="transmembrane region" description="Helical" evidence="7">
    <location>
        <begin position="114"/>
        <end position="134"/>
    </location>
</feature>
<dbReference type="Pfam" id="PF02163">
    <property type="entry name" value="Peptidase_M50"/>
    <property type="match status" value="1"/>
</dbReference>
<reference evidence="10 11" key="1">
    <citation type="submission" date="2018-01" db="EMBL/GenBank/DDBJ databases">
        <title>The whole genome sequencing and assembly of Paenibacillus chitinolyticus KCCM 41400 strain.</title>
        <authorList>
            <person name="Kim J.-Y."/>
            <person name="Park M.-K."/>
            <person name="Lee Y.-J."/>
            <person name="Yi H."/>
            <person name="Bahn Y.-S."/>
            <person name="Kim J.F."/>
            <person name="Lee D.-W."/>
        </authorList>
    </citation>
    <scope>NUCLEOTIDE SEQUENCE [LARGE SCALE GENOMIC DNA]</scope>
    <source>
        <strain evidence="10 11">KCCM 41400</strain>
    </source>
</reference>
<feature type="domain" description="Peptidase M50" evidence="8">
    <location>
        <begin position="36"/>
        <end position="196"/>
    </location>
</feature>
<evidence type="ECO:0000313" key="12">
    <source>
        <dbReference type="Proteomes" id="UP001527202"/>
    </source>
</evidence>
<dbReference type="KEGG" id="pchi:PC41400_26750"/>